<protein>
    <submittedName>
        <fullName evidence="1">Prepilin-type N-terminal cleavage/methylation domain-containing protein</fullName>
    </submittedName>
</protein>
<evidence type="ECO:0000313" key="2">
    <source>
        <dbReference type="Proteomes" id="UP001161099"/>
    </source>
</evidence>
<dbReference type="NCBIfam" id="TIGR02532">
    <property type="entry name" value="IV_pilin_GFxxxE"/>
    <property type="match status" value="1"/>
</dbReference>
<dbReference type="EMBL" id="JAOCDR010000007">
    <property type="protein sequence ID" value="MDH0655612.1"/>
    <property type="molecule type" value="Genomic_DNA"/>
</dbReference>
<accession>A0AA42ICX5</accession>
<dbReference type="SUPFAM" id="SSF54523">
    <property type="entry name" value="Pili subunits"/>
    <property type="match status" value="1"/>
</dbReference>
<comment type="caution">
    <text evidence="1">The sequence shown here is derived from an EMBL/GenBank/DDBJ whole genome shotgun (WGS) entry which is preliminary data.</text>
</comment>
<dbReference type="AlphaFoldDB" id="A0AA42ICX5"/>
<dbReference type="Gene3D" id="3.30.700.10">
    <property type="entry name" value="Glycoprotein, Type 4 Pilin"/>
    <property type="match status" value="1"/>
</dbReference>
<dbReference type="Pfam" id="PF07963">
    <property type="entry name" value="N_methyl"/>
    <property type="match status" value="1"/>
</dbReference>
<evidence type="ECO:0000313" key="1">
    <source>
        <dbReference type="EMBL" id="MDH0655612.1"/>
    </source>
</evidence>
<dbReference type="InterPro" id="IPR012902">
    <property type="entry name" value="N_methyl_site"/>
</dbReference>
<dbReference type="RefSeq" id="WP_151706646.1">
    <property type="nucleotide sequence ID" value="NZ_JAOCDR010000007.1"/>
</dbReference>
<name>A0AA42ICX5_ACIJO</name>
<dbReference type="Proteomes" id="UP001161099">
    <property type="component" value="Unassembled WGS sequence"/>
</dbReference>
<gene>
    <name evidence="1" type="ORF">N5D11_05690</name>
</gene>
<sequence>MQKRYRGFTLIELMVTIAIMVIIAMMAAPSFADMLAKQRLNSTTKELMETLTKARNQAVLLRTTTTVNLNTTGTNTSIVYFWSPAENTTLTSPTSLSSINFRSDGTTSSIASDTSFVVCSSSSLTTKTFSLSVVGNTYVTPQNDGDCS</sequence>
<dbReference type="PROSITE" id="PS00409">
    <property type="entry name" value="PROKAR_NTER_METHYL"/>
    <property type="match status" value="1"/>
</dbReference>
<proteinExistence type="predicted"/>
<dbReference type="InterPro" id="IPR045584">
    <property type="entry name" value="Pilin-like"/>
</dbReference>
<organism evidence="1 2">
    <name type="scientific">Acinetobacter johnsonii</name>
    <dbReference type="NCBI Taxonomy" id="40214"/>
    <lineage>
        <taxon>Bacteria</taxon>
        <taxon>Pseudomonadati</taxon>
        <taxon>Pseudomonadota</taxon>
        <taxon>Gammaproteobacteria</taxon>
        <taxon>Moraxellales</taxon>
        <taxon>Moraxellaceae</taxon>
        <taxon>Acinetobacter</taxon>
    </lineage>
</organism>
<reference evidence="1" key="1">
    <citation type="submission" date="2022-09" db="EMBL/GenBank/DDBJ databases">
        <title>Intensive care unit water sources are persistently colonized with multi-drug resistant bacteria and are the site of extensive horizontal gene transfer of antibiotic resistance genes.</title>
        <authorList>
            <person name="Diorio-Toth L."/>
        </authorList>
    </citation>
    <scope>NUCLEOTIDE SEQUENCE</scope>
    <source>
        <strain evidence="1">GD03851</strain>
    </source>
</reference>